<sequence>MAHHEPFKALGPVEWETAVENNSDSLGNLLSTTFENAQVLVDSIPSTAAAAASSTLATPAAATSSSGRARSHTDSAVLGGGFDANSVIAGGAKHQTTAAQLRKEWKEIKIKDNPLNISVYKLSAKDGKGSWFSRRSVHHTARDNITFDKWRMALQREFAETLANCEPGTGKEPGTGNIRGIGAERRVERREVEGHGVAELFQVSARFPGPTTPRDFITLLLMPDTSSEPKGKGRKPRQFMLVSKPCEHPDCPPRSGFIRGQYESVEVIREIPVDRPLRRTRSSIDLSREEMVKSTHKSGADSSSVAKEAMLRAARMGVTDLEPFMAAHSAGEEEDEQEMAIEWLMVTRSDPGGSVPRFMVEKGTPGGIVNDASRFIKWLESRSIDDIAAGGHRDADGKAEKHHKEEKASLSVEKPGQAAVPPHHPQEHQRTSSEDSVPLPSGFYGMIASALEAAGSVVVSRMANLTGSAQVTEDEDEIDEDGSDTQSELSYASAEEGESGILDKANNSSTPDLSIRSTRSAVSEASQAVSSTLPATASSAQQQHEKELRKLEEKRRKAQEKIARAQTRQAAKNLSKNNKNGHRHNDDSTPAISSKDAEKEALALARLREKHERELAKQEERYQRDLQRLAEKRLAEEKKAQERKRKAAEREERQNLQRELERTRAERDVALKQIEILRETVGELQAQNTMLVARLGKEGALEGI</sequence>
<dbReference type="Gene3D" id="3.30.530.20">
    <property type="match status" value="1"/>
</dbReference>
<feature type="compositionally biased region" description="Basic and acidic residues" evidence="1">
    <location>
        <begin position="388"/>
        <end position="408"/>
    </location>
</feature>
<dbReference type="Proteomes" id="UP001285441">
    <property type="component" value="Unassembled WGS sequence"/>
</dbReference>
<dbReference type="AlphaFoldDB" id="A0AAE0K167"/>
<feature type="domain" description="DUF3074" evidence="2">
    <location>
        <begin position="131"/>
        <end position="379"/>
    </location>
</feature>
<accession>A0AAE0K167</accession>
<evidence type="ECO:0000259" key="2">
    <source>
        <dbReference type="Pfam" id="PF11274"/>
    </source>
</evidence>
<dbReference type="PANTHER" id="PTHR40370:SF1">
    <property type="entry name" value="DUF3074 DOMAIN-CONTAINING PROTEIN"/>
    <property type="match status" value="1"/>
</dbReference>
<name>A0AAE0K167_9PEZI</name>
<feature type="compositionally biased region" description="Basic and acidic residues" evidence="1">
    <location>
        <begin position="648"/>
        <end position="663"/>
    </location>
</feature>
<keyword evidence="4" id="KW-1185">Reference proteome</keyword>
<feature type="region of interest" description="Disordered" evidence="1">
    <location>
        <begin position="468"/>
        <end position="597"/>
    </location>
</feature>
<feature type="compositionally biased region" description="Polar residues" evidence="1">
    <location>
        <begin position="505"/>
        <end position="519"/>
    </location>
</feature>
<comment type="caution">
    <text evidence="3">The sequence shown here is derived from an EMBL/GenBank/DDBJ whole genome shotgun (WGS) entry which is preliminary data.</text>
</comment>
<dbReference type="InterPro" id="IPR023393">
    <property type="entry name" value="START-like_dom_sf"/>
</dbReference>
<gene>
    <name evidence="3" type="ORF">B0H63DRAFT_69732</name>
</gene>
<feature type="region of interest" description="Disordered" evidence="1">
    <location>
        <begin position="388"/>
        <end position="437"/>
    </location>
</feature>
<feature type="compositionally biased region" description="Low complexity" evidence="1">
    <location>
        <begin position="520"/>
        <end position="531"/>
    </location>
</feature>
<dbReference type="Pfam" id="PF11274">
    <property type="entry name" value="DUF3074"/>
    <property type="match status" value="1"/>
</dbReference>
<feature type="compositionally biased region" description="Basic and acidic residues" evidence="1">
    <location>
        <begin position="424"/>
        <end position="433"/>
    </location>
</feature>
<proteinExistence type="predicted"/>
<feature type="region of interest" description="Disordered" evidence="1">
    <location>
        <begin position="636"/>
        <end position="663"/>
    </location>
</feature>
<evidence type="ECO:0000313" key="3">
    <source>
        <dbReference type="EMBL" id="KAK3368121.1"/>
    </source>
</evidence>
<feature type="compositionally biased region" description="Acidic residues" evidence="1">
    <location>
        <begin position="472"/>
        <end position="483"/>
    </location>
</feature>
<feature type="compositionally biased region" description="Basic and acidic residues" evidence="1">
    <location>
        <begin position="543"/>
        <end position="563"/>
    </location>
</feature>
<dbReference type="PANTHER" id="PTHR40370">
    <property type="entry name" value="EXPRESSED PROTEIN"/>
    <property type="match status" value="1"/>
</dbReference>
<protein>
    <recommendedName>
        <fullName evidence="2">DUF3074 domain-containing protein</fullName>
    </recommendedName>
</protein>
<reference evidence="3" key="2">
    <citation type="submission" date="2023-06" db="EMBL/GenBank/DDBJ databases">
        <authorList>
            <consortium name="Lawrence Berkeley National Laboratory"/>
            <person name="Haridas S."/>
            <person name="Hensen N."/>
            <person name="Bonometti L."/>
            <person name="Westerberg I."/>
            <person name="Brannstrom I.O."/>
            <person name="Guillou S."/>
            <person name="Cros-Aarteil S."/>
            <person name="Calhoun S."/>
            <person name="Kuo A."/>
            <person name="Mondo S."/>
            <person name="Pangilinan J."/>
            <person name="Riley R."/>
            <person name="LaButti K."/>
            <person name="Andreopoulos B."/>
            <person name="Lipzen A."/>
            <person name="Chen C."/>
            <person name="Yanf M."/>
            <person name="Daum C."/>
            <person name="Ng V."/>
            <person name="Clum A."/>
            <person name="Steindorff A."/>
            <person name="Ohm R."/>
            <person name="Martin F."/>
            <person name="Silar P."/>
            <person name="Natvig D."/>
            <person name="Lalanne C."/>
            <person name="Gautier V."/>
            <person name="Ament-velasquez S.L."/>
            <person name="Kruys A."/>
            <person name="Hutchinson M.I."/>
            <person name="Powell A.J."/>
            <person name="Barry K."/>
            <person name="Miller A.N."/>
            <person name="Grigoriev I.V."/>
            <person name="Debuchy R."/>
            <person name="Gladieux P."/>
            <person name="Thoren M.H."/>
            <person name="Johannesson H."/>
        </authorList>
    </citation>
    <scope>NUCLEOTIDE SEQUENCE</scope>
    <source>
        <strain evidence="3">CBS 232.78</strain>
    </source>
</reference>
<organism evidence="3 4">
    <name type="scientific">Podospora didyma</name>
    <dbReference type="NCBI Taxonomy" id="330526"/>
    <lineage>
        <taxon>Eukaryota</taxon>
        <taxon>Fungi</taxon>
        <taxon>Dikarya</taxon>
        <taxon>Ascomycota</taxon>
        <taxon>Pezizomycotina</taxon>
        <taxon>Sordariomycetes</taxon>
        <taxon>Sordariomycetidae</taxon>
        <taxon>Sordariales</taxon>
        <taxon>Podosporaceae</taxon>
        <taxon>Podospora</taxon>
    </lineage>
</organism>
<evidence type="ECO:0000256" key="1">
    <source>
        <dbReference type="SAM" id="MobiDB-lite"/>
    </source>
</evidence>
<dbReference type="InterPro" id="IPR024500">
    <property type="entry name" value="DUF3074"/>
</dbReference>
<dbReference type="EMBL" id="JAULSW010000010">
    <property type="protein sequence ID" value="KAK3368121.1"/>
    <property type="molecule type" value="Genomic_DNA"/>
</dbReference>
<reference evidence="3" key="1">
    <citation type="journal article" date="2023" name="Mol. Phylogenet. Evol.">
        <title>Genome-scale phylogeny and comparative genomics of the fungal order Sordariales.</title>
        <authorList>
            <person name="Hensen N."/>
            <person name="Bonometti L."/>
            <person name="Westerberg I."/>
            <person name="Brannstrom I.O."/>
            <person name="Guillou S."/>
            <person name="Cros-Aarteil S."/>
            <person name="Calhoun S."/>
            <person name="Haridas S."/>
            <person name="Kuo A."/>
            <person name="Mondo S."/>
            <person name="Pangilinan J."/>
            <person name="Riley R."/>
            <person name="LaButti K."/>
            <person name="Andreopoulos B."/>
            <person name="Lipzen A."/>
            <person name="Chen C."/>
            <person name="Yan M."/>
            <person name="Daum C."/>
            <person name="Ng V."/>
            <person name="Clum A."/>
            <person name="Steindorff A."/>
            <person name="Ohm R.A."/>
            <person name="Martin F."/>
            <person name="Silar P."/>
            <person name="Natvig D.O."/>
            <person name="Lalanne C."/>
            <person name="Gautier V."/>
            <person name="Ament-Velasquez S.L."/>
            <person name="Kruys A."/>
            <person name="Hutchinson M.I."/>
            <person name="Powell A.J."/>
            <person name="Barry K."/>
            <person name="Miller A.N."/>
            <person name="Grigoriev I.V."/>
            <person name="Debuchy R."/>
            <person name="Gladieux P."/>
            <person name="Hiltunen Thoren M."/>
            <person name="Johannesson H."/>
        </authorList>
    </citation>
    <scope>NUCLEOTIDE SEQUENCE</scope>
    <source>
        <strain evidence="3">CBS 232.78</strain>
    </source>
</reference>
<dbReference type="SUPFAM" id="SSF55961">
    <property type="entry name" value="Bet v1-like"/>
    <property type="match status" value="1"/>
</dbReference>
<feature type="compositionally biased region" description="Polar residues" evidence="1">
    <location>
        <begin position="566"/>
        <end position="578"/>
    </location>
</feature>
<evidence type="ECO:0000313" key="4">
    <source>
        <dbReference type="Proteomes" id="UP001285441"/>
    </source>
</evidence>